<dbReference type="SUPFAM" id="SSF50494">
    <property type="entry name" value="Trypsin-like serine proteases"/>
    <property type="match status" value="1"/>
</dbReference>
<accession>A0A2G3ABL6</accession>
<dbReference type="InterPro" id="IPR001940">
    <property type="entry name" value="Peptidase_S1C"/>
</dbReference>
<dbReference type="OMA" id="IESWDIA"/>
<dbReference type="Pfam" id="PF13365">
    <property type="entry name" value="Trypsin_2"/>
    <property type="match status" value="1"/>
</dbReference>
<dbReference type="Gramene" id="PHT91652">
    <property type="protein sequence ID" value="PHT91652"/>
    <property type="gene ID" value="T459_06765"/>
</dbReference>
<dbReference type="PANTHER" id="PTHR43019">
    <property type="entry name" value="SERINE ENDOPROTEASE DEGS"/>
    <property type="match status" value="1"/>
</dbReference>
<dbReference type="STRING" id="4072.A0A2G3ABL6"/>
<dbReference type="AlphaFoldDB" id="A0A2G3ABL6"/>
<dbReference type="Gene3D" id="2.40.10.10">
    <property type="entry name" value="Trypsin-like serine proteases"/>
    <property type="match status" value="2"/>
</dbReference>
<dbReference type="GO" id="GO:0006508">
    <property type="term" value="P:proteolysis"/>
    <property type="evidence" value="ECO:0007669"/>
    <property type="project" value="InterPro"/>
</dbReference>
<dbReference type="GO" id="GO:0004252">
    <property type="term" value="F:serine-type endopeptidase activity"/>
    <property type="evidence" value="ECO:0007669"/>
    <property type="project" value="InterPro"/>
</dbReference>
<organism evidence="2 3">
    <name type="scientific">Capsicum annuum</name>
    <name type="common">Capsicum pepper</name>
    <dbReference type="NCBI Taxonomy" id="4072"/>
    <lineage>
        <taxon>Eukaryota</taxon>
        <taxon>Viridiplantae</taxon>
        <taxon>Streptophyta</taxon>
        <taxon>Embryophyta</taxon>
        <taxon>Tracheophyta</taxon>
        <taxon>Spermatophyta</taxon>
        <taxon>Magnoliopsida</taxon>
        <taxon>eudicotyledons</taxon>
        <taxon>Gunneridae</taxon>
        <taxon>Pentapetalae</taxon>
        <taxon>asterids</taxon>
        <taxon>lamiids</taxon>
        <taxon>Solanales</taxon>
        <taxon>Solanaceae</taxon>
        <taxon>Solanoideae</taxon>
        <taxon>Capsiceae</taxon>
        <taxon>Capsicum</taxon>
    </lineage>
</organism>
<dbReference type="InterPro" id="IPR043504">
    <property type="entry name" value="Peptidase_S1_PA_chymotrypsin"/>
</dbReference>
<name>A0A2G3ABL6_CAPAN</name>
<gene>
    <name evidence="2" type="ORF">T459_06765</name>
</gene>
<proteinExistence type="inferred from homology"/>
<comment type="similarity">
    <text evidence="1">Belongs to the peptidase S1C family.</text>
</comment>
<sequence length="277" mass="30822">MESDKKLSKFYEKWKQVVWFIQRATVVKEGDHVRIDRIGGGSGFSVSKDGLVFTCYHVIHGANFIFGHMIKDEEAEPVVLDLVVSKPDYDIAVLKVRTKVGTETVSYKYAKLSKVPFKVGQTTLCVGNPSALLGTFHFGRIGFPCNNVTLPEGPMEYNPTSLSVTPKYPVHADLRFDKTEETDIHPDLPTIPINNLITAPGCSGAPIFDLKGNVIGMLSSVSRSSSTAIHVVALAVVLRHYLGPRKFVLRRDLEPRKQRHQCFLQVEDEVIKADNDP</sequence>
<evidence type="ECO:0000313" key="2">
    <source>
        <dbReference type="EMBL" id="PHT91652.1"/>
    </source>
</evidence>
<evidence type="ECO:0000256" key="1">
    <source>
        <dbReference type="ARBA" id="ARBA00010541"/>
    </source>
</evidence>
<keyword evidence="3" id="KW-1185">Reference proteome</keyword>
<dbReference type="PRINTS" id="PR00834">
    <property type="entry name" value="PROTEASES2C"/>
</dbReference>
<comment type="caution">
    <text evidence="2">The sequence shown here is derived from an EMBL/GenBank/DDBJ whole genome shotgun (WGS) entry which is preliminary data.</text>
</comment>
<dbReference type="PANTHER" id="PTHR43019:SF23">
    <property type="entry name" value="PROTEASE DO-LIKE 5, CHLOROPLASTIC"/>
    <property type="match status" value="1"/>
</dbReference>
<evidence type="ECO:0000313" key="3">
    <source>
        <dbReference type="Proteomes" id="UP000222542"/>
    </source>
</evidence>
<reference evidence="2 3" key="2">
    <citation type="journal article" date="2017" name="Genome Biol.">
        <title>New reference genome sequences of hot pepper reveal the massive evolution of plant disease-resistance genes by retroduplication.</title>
        <authorList>
            <person name="Kim S."/>
            <person name="Park J."/>
            <person name="Yeom S.I."/>
            <person name="Kim Y.M."/>
            <person name="Seo E."/>
            <person name="Kim K.T."/>
            <person name="Kim M.S."/>
            <person name="Lee J.M."/>
            <person name="Cheong K."/>
            <person name="Shin H.S."/>
            <person name="Kim S.B."/>
            <person name="Han K."/>
            <person name="Lee J."/>
            <person name="Park M."/>
            <person name="Lee H.A."/>
            <person name="Lee H.Y."/>
            <person name="Lee Y."/>
            <person name="Oh S."/>
            <person name="Lee J.H."/>
            <person name="Choi E."/>
            <person name="Choi E."/>
            <person name="Lee S.E."/>
            <person name="Jeon J."/>
            <person name="Kim H."/>
            <person name="Choi G."/>
            <person name="Song H."/>
            <person name="Lee J."/>
            <person name="Lee S.C."/>
            <person name="Kwon J.K."/>
            <person name="Lee H.Y."/>
            <person name="Koo N."/>
            <person name="Hong Y."/>
            <person name="Kim R.W."/>
            <person name="Kang W.H."/>
            <person name="Huh J.H."/>
            <person name="Kang B.C."/>
            <person name="Yang T.J."/>
            <person name="Lee Y.H."/>
            <person name="Bennetzen J.L."/>
            <person name="Choi D."/>
        </authorList>
    </citation>
    <scope>NUCLEOTIDE SEQUENCE [LARGE SCALE GENOMIC DNA]</scope>
    <source>
        <strain evidence="3">cv. CM334</strain>
    </source>
</reference>
<dbReference type="InterPro" id="IPR009003">
    <property type="entry name" value="Peptidase_S1_PA"/>
</dbReference>
<dbReference type="Proteomes" id="UP000222542">
    <property type="component" value="Unassembled WGS sequence"/>
</dbReference>
<dbReference type="EMBL" id="AYRZ02000002">
    <property type="protein sequence ID" value="PHT91652.1"/>
    <property type="molecule type" value="Genomic_DNA"/>
</dbReference>
<protein>
    <submittedName>
        <fullName evidence="2">Uncharacterized protein</fullName>
    </submittedName>
</protein>
<reference evidence="2 3" key="1">
    <citation type="journal article" date="2014" name="Nat. Genet.">
        <title>Genome sequence of the hot pepper provides insights into the evolution of pungency in Capsicum species.</title>
        <authorList>
            <person name="Kim S."/>
            <person name="Park M."/>
            <person name="Yeom S.I."/>
            <person name="Kim Y.M."/>
            <person name="Lee J.M."/>
            <person name="Lee H.A."/>
            <person name="Seo E."/>
            <person name="Choi J."/>
            <person name="Cheong K."/>
            <person name="Kim K.T."/>
            <person name="Jung K."/>
            <person name="Lee G.W."/>
            <person name="Oh S.K."/>
            <person name="Bae C."/>
            <person name="Kim S.B."/>
            <person name="Lee H.Y."/>
            <person name="Kim S.Y."/>
            <person name="Kim M.S."/>
            <person name="Kang B.C."/>
            <person name="Jo Y.D."/>
            <person name="Yang H.B."/>
            <person name="Jeong H.J."/>
            <person name="Kang W.H."/>
            <person name="Kwon J.K."/>
            <person name="Shin C."/>
            <person name="Lim J.Y."/>
            <person name="Park J.H."/>
            <person name="Huh J.H."/>
            <person name="Kim J.S."/>
            <person name="Kim B.D."/>
            <person name="Cohen O."/>
            <person name="Paran I."/>
            <person name="Suh M.C."/>
            <person name="Lee S.B."/>
            <person name="Kim Y.K."/>
            <person name="Shin Y."/>
            <person name="Noh S.J."/>
            <person name="Park J."/>
            <person name="Seo Y.S."/>
            <person name="Kwon S.Y."/>
            <person name="Kim H.A."/>
            <person name="Park J.M."/>
            <person name="Kim H.J."/>
            <person name="Choi S.B."/>
            <person name="Bosland P.W."/>
            <person name="Reeves G."/>
            <person name="Jo S.H."/>
            <person name="Lee B.W."/>
            <person name="Cho H.T."/>
            <person name="Choi H.S."/>
            <person name="Lee M.S."/>
            <person name="Yu Y."/>
            <person name="Do Choi Y."/>
            <person name="Park B.S."/>
            <person name="van Deynze A."/>
            <person name="Ashrafi H."/>
            <person name="Hill T."/>
            <person name="Kim W.T."/>
            <person name="Pai H.S."/>
            <person name="Ahn H.K."/>
            <person name="Yeam I."/>
            <person name="Giovannoni J.J."/>
            <person name="Rose J.K."/>
            <person name="Sorensen I."/>
            <person name="Lee S.J."/>
            <person name="Kim R.W."/>
            <person name="Choi I.Y."/>
            <person name="Choi B.S."/>
            <person name="Lim J.S."/>
            <person name="Lee Y.H."/>
            <person name="Choi D."/>
        </authorList>
    </citation>
    <scope>NUCLEOTIDE SEQUENCE [LARGE SCALE GENOMIC DNA]</scope>
    <source>
        <strain evidence="3">cv. CM334</strain>
    </source>
</reference>